<feature type="region of interest" description="Disordered" evidence="2">
    <location>
        <begin position="82"/>
        <end position="140"/>
    </location>
</feature>
<dbReference type="SUPFAM" id="SSF46934">
    <property type="entry name" value="UBA-like"/>
    <property type="match status" value="1"/>
</dbReference>
<evidence type="ECO:0000313" key="4">
    <source>
        <dbReference type="EMBL" id="KAJ6220113.1"/>
    </source>
</evidence>
<organism evidence="4 5">
    <name type="scientific">Blomia tropicalis</name>
    <name type="common">Mite</name>
    <dbReference type="NCBI Taxonomy" id="40697"/>
    <lineage>
        <taxon>Eukaryota</taxon>
        <taxon>Metazoa</taxon>
        <taxon>Ecdysozoa</taxon>
        <taxon>Arthropoda</taxon>
        <taxon>Chelicerata</taxon>
        <taxon>Arachnida</taxon>
        <taxon>Acari</taxon>
        <taxon>Acariformes</taxon>
        <taxon>Sarcoptiformes</taxon>
        <taxon>Astigmata</taxon>
        <taxon>Glycyphagoidea</taxon>
        <taxon>Echimyopodidae</taxon>
        <taxon>Blomia</taxon>
    </lineage>
</organism>
<dbReference type="CDD" id="cd14343">
    <property type="entry name" value="UBA_F100B_like"/>
    <property type="match status" value="1"/>
</dbReference>
<dbReference type="PANTHER" id="PTHR31993:SF4">
    <property type="entry name" value="UBA-LIKE DOMAIN-CONTAINING PROTEIN"/>
    <property type="match status" value="1"/>
</dbReference>
<comment type="similarity">
    <text evidence="1">Belongs to the UBALD family.</text>
</comment>
<dbReference type="InterPro" id="IPR039310">
    <property type="entry name" value="UBALD1/2"/>
</dbReference>
<comment type="caution">
    <text evidence="4">The sequence shown here is derived from an EMBL/GenBank/DDBJ whole genome shotgun (WGS) entry which is preliminary data.</text>
</comment>
<evidence type="ECO:0000256" key="1">
    <source>
        <dbReference type="ARBA" id="ARBA00006090"/>
    </source>
</evidence>
<dbReference type="InterPro" id="IPR054109">
    <property type="entry name" value="UBA_8"/>
</dbReference>
<evidence type="ECO:0000259" key="3">
    <source>
        <dbReference type="Pfam" id="PF22566"/>
    </source>
</evidence>
<proteinExistence type="inferred from homology"/>
<dbReference type="Proteomes" id="UP001142055">
    <property type="component" value="Chromosome 2"/>
</dbReference>
<dbReference type="PANTHER" id="PTHR31993">
    <property type="entry name" value="UBA-LIKE DOMAIN-CONTAINING PROTEIN 2"/>
    <property type="match status" value="1"/>
</dbReference>
<dbReference type="PROSITE" id="PS51257">
    <property type="entry name" value="PROKAR_LIPOPROTEIN"/>
    <property type="match status" value="1"/>
</dbReference>
<keyword evidence="5" id="KW-1185">Reference proteome</keyword>
<dbReference type="InterPro" id="IPR009060">
    <property type="entry name" value="UBA-like_sf"/>
</dbReference>
<protein>
    <recommendedName>
        <fullName evidence="3">UBA-like domain-containing protein</fullName>
    </recommendedName>
</protein>
<reference evidence="4" key="1">
    <citation type="submission" date="2022-12" db="EMBL/GenBank/DDBJ databases">
        <title>Genome assemblies of Blomia tropicalis.</title>
        <authorList>
            <person name="Cui Y."/>
        </authorList>
    </citation>
    <scope>NUCLEOTIDE SEQUENCE</scope>
    <source>
        <tissue evidence="4">Adult mites</tissue>
    </source>
</reference>
<dbReference type="AlphaFoldDB" id="A0A9Q0M4Y1"/>
<gene>
    <name evidence="4" type="ORF">RDWZM_005925</name>
</gene>
<dbReference type="Gene3D" id="1.10.8.10">
    <property type="entry name" value="DNA helicase RuvA subunit, C-terminal domain"/>
    <property type="match status" value="1"/>
</dbReference>
<evidence type="ECO:0000256" key="2">
    <source>
        <dbReference type="SAM" id="MobiDB-lite"/>
    </source>
</evidence>
<sequence>MDSLREQVMINQFVVAAGCAHDQAKQLLQAAHWQFETALSIFLQDSAIVHGNNHFHQMCTPANTPATPPNFPETLLQFSKLSTNSGEPVRTYSNASQLSQPSTNSNYLHSGGSSRLNSHNLRKSGTPINITSNTSHMAPQ</sequence>
<dbReference type="OrthoDB" id="6093553at2759"/>
<evidence type="ECO:0000313" key="5">
    <source>
        <dbReference type="Proteomes" id="UP001142055"/>
    </source>
</evidence>
<feature type="domain" description="UBA-like" evidence="3">
    <location>
        <begin position="5"/>
        <end position="46"/>
    </location>
</feature>
<feature type="compositionally biased region" description="Polar residues" evidence="2">
    <location>
        <begin position="82"/>
        <end position="119"/>
    </location>
</feature>
<dbReference type="Pfam" id="PF22566">
    <property type="entry name" value="UBA_8"/>
    <property type="match status" value="1"/>
</dbReference>
<dbReference type="EMBL" id="JAPWDV010000002">
    <property type="protein sequence ID" value="KAJ6220113.1"/>
    <property type="molecule type" value="Genomic_DNA"/>
</dbReference>
<accession>A0A9Q0M4Y1</accession>
<name>A0A9Q0M4Y1_BLOTA</name>
<feature type="compositionally biased region" description="Polar residues" evidence="2">
    <location>
        <begin position="126"/>
        <end position="140"/>
    </location>
</feature>
<dbReference type="OMA" id="NTSHMAP"/>